<evidence type="ECO:0000313" key="2">
    <source>
        <dbReference type="EMBL" id="SFW88690.1"/>
    </source>
</evidence>
<dbReference type="SUPFAM" id="SSF47413">
    <property type="entry name" value="lambda repressor-like DNA-binding domains"/>
    <property type="match status" value="1"/>
</dbReference>
<dbReference type="AlphaFoldDB" id="A0A1K1SWI0"/>
<keyword evidence="3" id="KW-1185">Reference proteome</keyword>
<dbReference type="PANTHER" id="PTHR35010">
    <property type="entry name" value="BLL4672 PROTEIN-RELATED"/>
    <property type="match status" value="1"/>
</dbReference>
<dbReference type="CDD" id="cd00093">
    <property type="entry name" value="HTH_XRE"/>
    <property type="match status" value="1"/>
</dbReference>
<feature type="domain" description="HTH cro/C1-type" evidence="1">
    <location>
        <begin position="58"/>
        <end position="108"/>
    </location>
</feature>
<dbReference type="Gene3D" id="3.30.450.180">
    <property type="match status" value="1"/>
</dbReference>
<dbReference type="Gene3D" id="1.10.260.40">
    <property type="entry name" value="lambda repressor-like DNA-binding domains"/>
    <property type="match status" value="1"/>
</dbReference>
<accession>A0A1K1SWI0</accession>
<dbReference type="InterPro" id="IPR041413">
    <property type="entry name" value="MLTR_LBD"/>
</dbReference>
<evidence type="ECO:0000259" key="1">
    <source>
        <dbReference type="PROSITE" id="PS50943"/>
    </source>
</evidence>
<dbReference type="STRING" id="546364.SAMN04489730_7039"/>
<dbReference type="GO" id="GO:0003677">
    <property type="term" value="F:DNA binding"/>
    <property type="evidence" value="ECO:0007669"/>
    <property type="project" value="InterPro"/>
</dbReference>
<dbReference type="SMART" id="SM00530">
    <property type="entry name" value="HTH_XRE"/>
    <property type="match status" value="1"/>
</dbReference>
<dbReference type="PROSITE" id="PS50943">
    <property type="entry name" value="HTH_CROC1"/>
    <property type="match status" value="1"/>
</dbReference>
<dbReference type="InterPro" id="IPR010982">
    <property type="entry name" value="Lambda_DNA-bd_dom_sf"/>
</dbReference>
<sequence>MGRIQPGTRLAPATTVRLCDTGFMTTDDHAGELGEFLKARRSEVSPRMAGLPETGTKRRVKGLRREEVAMLAAISTDYYTRIEQGRRPASAPVLDVLARVLRLDDAEREYLFELAGKDAQRPRRRTAQTVQPQLRRLLDELTTSPAFVLGRRMDILAWNRMAAALLIDFAQIPEKRRNYVWLLFSEPAFKALHADWAPMARTAVAMLRMEAGRNPHDQRMAALVGELSVRHEDFRRWWGDHHVTARERGSKLLRHPVAGELTLDWDALTCAGDPEQQLVVWTAEPGTPSHDGLRFLSSWAASGDRSSADR</sequence>
<dbReference type="Pfam" id="PF13560">
    <property type="entry name" value="HTH_31"/>
    <property type="match status" value="1"/>
</dbReference>
<dbReference type="Pfam" id="PF17765">
    <property type="entry name" value="MLTR_LBD"/>
    <property type="match status" value="1"/>
</dbReference>
<protein>
    <submittedName>
        <fullName evidence="2">Helix-turn-helix domain-containing protein</fullName>
    </submittedName>
</protein>
<dbReference type="PANTHER" id="PTHR35010:SF2">
    <property type="entry name" value="BLL4672 PROTEIN"/>
    <property type="match status" value="1"/>
</dbReference>
<gene>
    <name evidence="2" type="ORF">SAMN04489730_7039</name>
</gene>
<organism evidence="2 3">
    <name type="scientific">Amycolatopsis australiensis</name>
    <dbReference type="NCBI Taxonomy" id="546364"/>
    <lineage>
        <taxon>Bacteria</taxon>
        <taxon>Bacillati</taxon>
        <taxon>Actinomycetota</taxon>
        <taxon>Actinomycetes</taxon>
        <taxon>Pseudonocardiales</taxon>
        <taxon>Pseudonocardiaceae</taxon>
        <taxon>Amycolatopsis</taxon>
    </lineage>
</organism>
<reference evidence="3" key="1">
    <citation type="submission" date="2016-11" db="EMBL/GenBank/DDBJ databases">
        <authorList>
            <person name="Varghese N."/>
            <person name="Submissions S."/>
        </authorList>
    </citation>
    <scope>NUCLEOTIDE SEQUENCE [LARGE SCALE GENOMIC DNA]</scope>
    <source>
        <strain evidence="3">DSM 44671</strain>
    </source>
</reference>
<dbReference type="EMBL" id="FPJG01000006">
    <property type="protein sequence ID" value="SFW88690.1"/>
    <property type="molecule type" value="Genomic_DNA"/>
</dbReference>
<name>A0A1K1SWI0_9PSEU</name>
<evidence type="ECO:0000313" key="3">
    <source>
        <dbReference type="Proteomes" id="UP000182740"/>
    </source>
</evidence>
<dbReference type="Proteomes" id="UP000182740">
    <property type="component" value="Unassembled WGS sequence"/>
</dbReference>
<proteinExistence type="predicted"/>
<dbReference type="InterPro" id="IPR001387">
    <property type="entry name" value="Cro/C1-type_HTH"/>
</dbReference>